<name>A0A9X2FA51_9BACT</name>
<feature type="region of interest" description="Disordered" evidence="1">
    <location>
        <begin position="78"/>
        <end position="105"/>
    </location>
</feature>
<protein>
    <submittedName>
        <fullName evidence="2">Uncharacterized protein</fullName>
    </submittedName>
</protein>
<gene>
    <name evidence="2" type="ORF">NG895_10630</name>
</gene>
<dbReference type="Proteomes" id="UP001155241">
    <property type="component" value="Unassembled WGS sequence"/>
</dbReference>
<evidence type="ECO:0000313" key="2">
    <source>
        <dbReference type="EMBL" id="MCO6044362.1"/>
    </source>
</evidence>
<accession>A0A9X2FA51</accession>
<feature type="compositionally biased region" description="Polar residues" evidence="1">
    <location>
        <begin position="83"/>
        <end position="92"/>
    </location>
</feature>
<comment type="caution">
    <text evidence="2">The sequence shown here is derived from an EMBL/GenBank/DDBJ whole genome shotgun (WGS) entry which is preliminary data.</text>
</comment>
<evidence type="ECO:0000256" key="1">
    <source>
        <dbReference type="SAM" id="MobiDB-lite"/>
    </source>
</evidence>
<organism evidence="2 3">
    <name type="scientific">Aeoliella straminimaris</name>
    <dbReference type="NCBI Taxonomy" id="2954799"/>
    <lineage>
        <taxon>Bacteria</taxon>
        <taxon>Pseudomonadati</taxon>
        <taxon>Planctomycetota</taxon>
        <taxon>Planctomycetia</taxon>
        <taxon>Pirellulales</taxon>
        <taxon>Lacipirellulaceae</taxon>
        <taxon>Aeoliella</taxon>
    </lineage>
</organism>
<sequence>MPTSGLVISTNPDADLQSLLAALGSRDGVAHGEPVQGRVPIVTDTASKAEDKTLWEWLWTLPGVASVDVAFIYLGADVGPASTGDSRTQPTRGTLAPSMEISQGS</sequence>
<dbReference type="RefSeq" id="WP_252852463.1">
    <property type="nucleotide sequence ID" value="NZ_JAMXLR010000036.1"/>
</dbReference>
<reference evidence="2" key="1">
    <citation type="submission" date="2022-06" db="EMBL/GenBank/DDBJ databases">
        <title>Aeoliella straminimaris, a novel planctomycete from sediments.</title>
        <authorList>
            <person name="Vitorino I.R."/>
            <person name="Lage O.M."/>
        </authorList>
    </citation>
    <scope>NUCLEOTIDE SEQUENCE</scope>
    <source>
        <strain evidence="2">ICT_H6.2</strain>
    </source>
</reference>
<evidence type="ECO:0000313" key="3">
    <source>
        <dbReference type="Proteomes" id="UP001155241"/>
    </source>
</evidence>
<proteinExistence type="predicted"/>
<keyword evidence="3" id="KW-1185">Reference proteome</keyword>
<dbReference type="EMBL" id="JAMXLR010000036">
    <property type="protein sequence ID" value="MCO6044362.1"/>
    <property type="molecule type" value="Genomic_DNA"/>
</dbReference>
<dbReference type="AlphaFoldDB" id="A0A9X2FA51"/>